<dbReference type="Proteomes" id="UP001380822">
    <property type="component" value="Unassembled WGS sequence"/>
</dbReference>
<dbReference type="PANTHER" id="PTHR10695">
    <property type="entry name" value="DEPHOSPHO-COA KINASE-RELATED"/>
    <property type="match status" value="1"/>
</dbReference>
<feature type="binding site" evidence="5">
    <location>
        <begin position="11"/>
        <end position="16"/>
    </location>
    <ligand>
        <name>ATP</name>
        <dbReference type="ChEBI" id="CHEBI:30616"/>
    </ligand>
</feature>
<dbReference type="InterPro" id="IPR027417">
    <property type="entry name" value="P-loop_NTPase"/>
</dbReference>
<proteinExistence type="inferred from homology"/>
<dbReference type="RefSeq" id="WP_334250786.1">
    <property type="nucleotide sequence ID" value="NZ_JBAKBE010000003.1"/>
</dbReference>
<dbReference type="InterPro" id="IPR001977">
    <property type="entry name" value="Depp_CoAkinase"/>
</dbReference>
<comment type="subcellular location">
    <subcellularLocation>
        <location evidence="5">Cytoplasm</location>
    </subcellularLocation>
</comment>
<reference evidence="7 8" key="1">
    <citation type="submission" date="2024-02" db="EMBL/GenBank/DDBJ databases">
        <title>A new putative Pannonibacter species isolated from two cases of bloodstream infections in paediatric patients.</title>
        <authorList>
            <person name="Castellana S."/>
            <person name="De Laurentiis V."/>
            <person name="Grassi M."/>
            <person name="De Leonardis F."/>
            <person name="Mosca A."/>
            <person name="De Carlo C."/>
            <person name="Sparapano E."/>
            <person name="Ronga L."/>
            <person name="Santacroce L."/>
            <person name="Chironna M."/>
            <person name="De Robertis A."/>
            <person name="Bianco A."/>
            <person name="Del Sambro L."/>
            <person name="Capozzi L."/>
            <person name="Parisi A."/>
        </authorList>
    </citation>
    <scope>NUCLEOTIDE SEQUENCE [LARGE SCALE GENOMIC DNA]</scope>
    <source>
        <strain evidence="7 8">Pt2</strain>
    </source>
</reference>
<dbReference type="HAMAP" id="MF_00376">
    <property type="entry name" value="Dephospho_CoA_kinase"/>
    <property type="match status" value="1"/>
</dbReference>
<dbReference type="CDD" id="cd02022">
    <property type="entry name" value="DPCK"/>
    <property type="match status" value="1"/>
</dbReference>
<comment type="catalytic activity">
    <reaction evidence="5">
        <text>3'-dephospho-CoA + ATP = ADP + CoA + H(+)</text>
        <dbReference type="Rhea" id="RHEA:18245"/>
        <dbReference type="ChEBI" id="CHEBI:15378"/>
        <dbReference type="ChEBI" id="CHEBI:30616"/>
        <dbReference type="ChEBI" id="CHEBI:57287"/>
        <dbReference type="ChEBI" id="CHEBI:57328"/>
        <dbReference type="ChEBI" id="CHEBI:456216"/>
        <dbReference type="EC" id="2.7.1.24"/>
    </reaction>
</comment>
<evidence type="ECO:0000256" key="4">
    <source>
        <dbReference type="ARBA" id="ARBA00022993"/>
    </source>
</evidence>
<comment type="similarity">
    <text evidence="1 5">Belongs to the CoaE family.</text>
</comment>
<dbReference type="PANTHER" id="PTHR10695:SF46">
    <property type="entry name" value="BIFUNCTIONAL COENZYME A SYNTHASE-RELATED"/>
    <property type="match status" value="1"/>
</dbReference>
<evidence type="ECO:0000256" key="6">
    <source>
        <dbReference type="NCBIfam" id="TIGR00152"/>
    </source>
</evidence>
<keyword evidence="5 7" id="KW-0808">Transferase</keyword>
<comment type="pathway">
    <text evidence="5">Cofactor biosynthesis; coenzyme A biosynthesis; CoA from (R)-pantothenate: step 5/5.</text>
</comment>
<dbReference type="EC" id="2.7.1.24" evidence="5 6"/>
<keyword evidence="2 5" id="KW-0547">Nucleotide-binding</keyword>
<organism evidence="7 8">
    <name type="scientific">Pannonibacter anstelovis</name>
    <dbReference type="NCBI Taxonomy" id="3121537"/>
    <lineage>
        <taxon>Bacteria</taxon>
        <taxon>Pseudomonadati</taxon>
        <taxon>Pseudomonadota</taxon>
        <taxon>Alphaproteobacteria</taxon>
        <taxon>Hyphomicrobiales</taxon>
        <taxon>Stappiaceae</taxon>
        <taxon>Pannonibacter</taxon>
    </lineage>
</organism>
<keyword evidence="4 5" id="KW-0173">Coenzyme A biosynthesis</keyword>
<keyword evidence="3 5" id="KW-0067">ATP-binding</keyword>
<comment type="caution">
    <text evidence="7">The sequence shown here is derived from an EMBL/GenBank/DDBJ whole genome shotgun (WGS) entry which is preliminary data.</text>
</comment>
<evidence type="ECO:0000313" key="8">
    <source>
        <dbReference type="Proteomes" id="UP001380822"/>
    </source>
</evidence>
<dbReference type="NCBIfam" id="TIGR00152">
    <property type="entry name" value="dephospho-CoA kinase"/>
    <property type="match status" value="1"/>
</dbReference>
<evidence type="ECO:0000256" key="1">
    <source>
        <dbReference type="ARBA" id="ARBA00009018"/>
    </source>
</evidence>
<protein>
    <recommendedName>
        <fullName evidence="5 6">Dephospho-CoA kinase</fullName>
        <ecNumber evidence="5 6">2.7.1.24</ecNumber>
    </recommendedName>
    <alternativeName>
        <fullName evidence="5">Dephosphocoenzyme A kinase</fullName>
    </alternativeName>
</protein>
<dbReference type="GO" id="GO:0004140">
    <property type="term" value="F:dephospho-CoA kinase activity"/>
    <property type="evidence" value="ECO:0007669"/>
    <property type="project" value="UniProtKB-EC"/>
</dbReference>
<gene>
    <name evidence="5 7" type="primary">coaE</name>
    <name evidence="7" type="ORF">V6L76_06970</name>
</gene>
<evidence type="ECO:0000256" key="2">
    <source>
        <dbReference type="ARBA" id="ARBA00022741"/>
    </source>
</evidence>
<accession>A0ABU7ZLT7</accession>
<name>A0ABU7ZLT7_9HYPH</name>
<evidence type="ECO:0000256" key="5">
    <source>
        <dbReference type="HAMAP-Rule" id="MF_00376"/>
    </source>
</evidence>
<dbReference type="PROSITE" id="PS51219">
    <property type="entry name" value="DPCK"/>
    <property type="match status" value="1"/>
</dbReference>
<keyword evidence="5" id="KW-0963">Cytoplasm</keyword>
<keyword evidence="8" id="KW-1185">Reference proteome</keyword>
<sequence length="195" mass="20968">MIRLGLTGSIAMGKSATAKMFAEAGVPVHDADAAVHALYAGRAVPLIEAAFPGTTADGKVDRTRLGEAVLGKPEAIARLEAIIHPLVHEEEANFLSRARAEGRRMVVLDIPLLFETGGERRMDAVVVVSAPAEVQRERALARPGMTVQRFEAILARQMPDADKRRRAHFIIETNSGLAPARRAVHSIIRALSGKA</sequence>
<dbReference type="SUPFAM" id="SSF52540">
    <property type="entry name" value="P-loop containing nucleoside triphosphate hydrolases"/>
    <property type="match status" value="1"/>
</dbReference>
<dbReference type="Gene3D" id="3.40.50.300">
    <property type="entry name" value="P-loop containing nucleotide triphosphate hydrolases"/>
    <property type="match status" value="1"/>
</dbReference>
<keyword evidence="5 7" id="KW-0418">Kinase</keyword>
<dbReference type="Pfam" id="PF01121">
    <property type="entry name" value="CoaE"/>
    <property type="match status" value="1"/>
</dbReference>
<evidence type="ECO:0000256" key="3">
    <source>
        <dbReference type="ARBA" id="ARBA00022840"/>
    </source>
</evidence>
<comment type="function">
    <text evidence="5">Catalyzes the phosphorylation of the 3'-hydroxyl group of dephosphocoenzyme A to form coenzyme A.</text>
</comment>
<evidence type="ECO:0000313" key="7">
    <source>
        <dbReference type="EMBL" id="MEH0095986.1"/>
    </source>
</evidence>
<dbReference type="EMBL" id="JBAKBE010000003">
    <property type="protein sequence ID" value="MEH0095986.1"/>
    <property type="molecule type" value="Genomic_DNA"/>
</dbReference>